<dbReference type="GeneID" id="112048323"/>
<reference evidence="2" key="1">
    <citation type="submission" date="2025-08" db="UniProtKB">
        <authorList>
            <consortium name="RefSeq"/>
        </authorList>
    </citation>
    <scope>IDENTIFICATION</scope>
</reference>
<dbReference type="Proteomes" id="UP001652582">
    <property type="component" value="Chromosome 13"/>
</dbReference>
<keyword evidence="1" id="KW-1185">Reference proteome</keyword>
<name>A0A6J1N146_BICAN</name>
<sequence>MYQNEYTQNVNTNTYRLCDIKASAVQTKIIPSSTTEQANMYTKVIVVLCAAGIASAGNLLHAAPVAYSSPVSSVSYSSQTTAHAAPVAYAAAPVVAKTISPAVSYQTISTHSAPALAAYSAPAVAAYHAPLVTKTIAAPVSYSSVAHPAVSYSSVAHAAPVAYSSPVYAKTIAAPVATYAAAAPAYSTYAAAPVLKSAITYSAAPAVSHVSYTGLGATYGW</sequence>
<accession>A0A6J1N146</accession>
<organism evidence="1 2">
    <name type="scientific">Bicyclus anynana</name>
    <name type="common">Squinting bush brown butterfly</name>
    <dbReference type="NCBI Taxonomy" id="110368"/>
    <lineage>
        <taxon>Eukaryota</taxon>
        <taxon>Metazoa</taxon>
        <taxon>Ecdysozoa</taxon>
        <taxon>Arthropoda</taxon>
        <taxon>Hexapoda</taxon>
        <taxon>Insecta</taxon>
        <taxon>Pterygota</taxon>
        <taxon>Neoptera</taxon>
        <taxon>Endopterygota</taxon>
        <taxon>Lepidoptera</taxon>
        <taxon>Glossata</taxon>
        <taxon>Ditrysia</taxon>
        <taxon>Papilionoidea</taxon>
        <taxon>Nymphalidae</taxon>
        <taxon>Satyrinae</taxon>
        <taxon>Satyrini</taxon>
        <taxon>Mycalesina</taxon>
        <taxon>Bicyclus</taxon>
    </lineage>
</organism>
<evidence type="ECO:0000313" key="1">
    <source>
        <dbReference type="Proteomes" id="UP001652582"/>
    </source>
</evidence>
<dbReference type="OrthoDB" id="7493332at2759"/>
<proteinExistence type="predicted"/>
<protein>
    <submittedName>
        <fullName evidence="2">Pupal cuticle protein C1B</fullName>
    </submittedName>
</protein>
<dbReference type="AlphaFoldDB" id="A0A6J1N146"/>
<dbReference type="KEGG" id="bany:112048323"/>
<dbReference type="RefSeq" id="XP_023941580.2">
    <property type="nucleotide sequence ID" value="XM_024085812.2"/>
</dbReference>
<evidence type="ECO:0000313" key="2">
    <source>
        <dbReference type="RefSeq" id="XP_023941580.2"/>
    </source>
</evidence>
<gene>
    <name evidence="2" type="primary">LOC112048323</name>
</gene>